<dbReference type="EMBL" id="FZOU01000018">
    <property type="protein sequence ID" value="SNT44170.1"/>
    <property type="molecule type" value="Genomic_DNA"/>
</dbReference>
<dbReference type="PANTHER" id="PTHR43685">
    <property type="entry name" value="GLYCOSYLTRANSFERASE"/>
    <property type="match status" value="1"/>
</dbReference>
<evidence type="ECO:0000259" key="1">
    <source>
        <dbReference type="Pfam" id="PF00535"/>
    </source>
</evidence>
<dbReference type="SUPFAM" id="SSF53448">
    <property type="entry name" value="Nucleotide-diphospho-sugar transferases"/>
    <property type="match status" value="1"/>
</dbReference>
<dbReference type="CDD" id="cd00761">
    <property type="entry name" value="Glyco_tranf_GTA_type"/>
    <property type="match status" value="1"/>
</dbReference>
<keyword evidence="3" id="KW-1185">Reference proteome</keyword>
<dbReference type="GO" id="GO:0016740">
    <property type="term" value="F:transferase activity"/>
    <property type="evidence" value="ECO:0007669"/>
    <property type="project" value="UniProtKB-KW"/>
</dbReference>
<accession>A0A239MNW2</accession>
<dbReference type="InterPro" id="IPR001173">
    <property type="entry name" value="Glyco_trans_2-like"/>
</dbReference>
<proteinExistence type="predicted"/>
<keyword evidence="2" id="KW-0808">Transferase</keyword>
<dbReference type="RefSeq" id="WP_089410505.1">
    <property type="nucleotide sequence ID" value="NZ_FZOU01000018.1"/>
</dbReference>
<feature type="domain" description="Glycosyltransferase 2-like" evidence="1">
    <location>
        <begin position="27"/>
        <end position="180"/>
    </location>
</feature>
<evidence type="ECO:0000313" key="3">
    <source>
        <dbReference type="Proteomes" id="UP000198356"/>
    </source>
</evidence>
<dbReference type="Pfam" id="PF00535">
    <property type="entry name" value="Glycos_transf_2"/>
    <property type="match status" value="1"/>
</dbReference>
<protein>
    <submittedName>
        <fullName evidence="2">Glycosyl transferase family 2</fullName>
    </submittedName>
</protein>
<name>A0A239MNW2_9BACT</name>
<dbReference type="InterPro" id="IPR029044">
    <property type="entry name" value="Nucleotide-diphossugar_trans"/>
</dbReference>
<reference evidence="2 3" key="1">
    <citation type="submission" date="2017-06" db="EMBL/GenBank/DDBJ databases">
        <authorList>
            <person name="Kim H.J."/>
            <person name="Triplett B.A."/>
        </authorList>
    </citation>
    <scope>NUCLEOTIDE SEQUENCE [LARGE SCALE GENOMIC DNA]</scope>
    <source>
        <strain evidence="2 3">DSM 18704</strain>
    </source>
</reference>
<dbReference type="AlphaFoldDB" id="A0A239MNW2"/>
<dbReference type="Gene3D" id="3.90.550.10">
    <property type="entry name" value="Spore Coat Polysaccharide Biosynthesis Protein SpsA, Chain A"/>
    <property type="match status" value="1"/>
</dbReference>
<evidence type="ECO:0000313" key="2">
    <source>
        <dbReference type="EMBL" id="SNT44170.1"/>
    </source>
</evidence>
<organism evidence="2 3">
    <name type="scientific">Granulicella rosea</name>
    <dbReference type="NCBI Taxonomy" id="474952"/>
    <lineage>
        <taxon>Bacteria</taxon>
        <taxon>Pseudomonadati</taxon>
        <taxon>Acidobacteriota</taxon>
        <taxon>Terriglobia</taxon>
        <taxon>Terriglobales</taxon>
        <taxon>Acidobacteriaceae</taxon>
        <taxon>Granulicella</taxon>
    </lineage>
</organism>
<dbReference type="Proteomes" id="UP000198356">
    <property type="component" value="Unassembled WGS sequence"/>
</dbReference>
<gene>
    <name evidence="2" type="ORF">SAMN05421770_1189</name>
</gene>
<dbReference type="PANTHER" id="PTHR43685:SF14">
    <property type="entry name" value="GLYCOSYLTRANSFERASE 2-LIKE DOMAIN-CONTAINING PROTEIN"/>
    <property type="match status" value="1"/>
</dbReference>
<dbReference type="InterPro" id="IPR050834">
    <property type="entry name" value="Glycosyltransf_2"/>
</dbReference>
<sequence>MSTPSHPSTTPLAGASIAPIHGLCRASVIVPARNEEESLGETLDALRLQVELDGRPLACARYEVILLLNNCIDGSAALARRYAERYPAFHLHVLECELAADWAHVGTARRMLMDLACERLESLRLRDGEARAILSTDADTRVAEDWIAQNLREIAEGADVVGGRIHLSAADLDELAPGTRLYYERDCELQRLVAEVESLLDPDPADPWPRHLQHFGASLACTPAIYRASGGLPPVKPLEDVAFIDALRKVGARIRHSSRVNITTSSRLDGRAEVGLSGQLTLWTEEQARGLPQMVDSAEWMMHRFRSLANLRRVNVALSPRDLETFPAGWRDRIRHCQEQRMSTARFLERIDCNALIEETFEAYRAPRHAEITGVIQRLEAALVILHDAATHRS</sequence>
<dbReference type="OrthoDB" id="114108at2"/>